<sequence>VHTNRGIATGKFSLAWGFKGLIGALWLHMAWLLDAEGQRVKRCKLPGCLRVIDFEPGRSADDLGSIKAADGTFRKNARGKYKTRRDIEFCKGRGHKQKYHYRKRAGWTGYA</sequence>
<feature type="non-terminal residue" evidence="2">
    <location>
        <position position="1"/>
    </location>
</feature>
<evidence type="ECO:0000256" key="1">
    <source>
        <dbReference type="SAM" id="Phobius"/>
    </source>
</evidence>
<name>A0A6J4IJY7_9CHLR</name>
<keyword evidence="1" id="KW-0472">Membrane</keyword>
<feature type="transmembrane region" description="Helical" evidence="1">
    <location>
        <begin position="12"/>
        <end position="33"/>
    </location>
</feature>
<organism evidence="2">
    <name type="scientific">uncultured Chloroflexia bacterium</name>
    <dbReference type="NCBI Taxonomy" id="1672391"/>
    <lineage>
        <taxon>Bacteria</taxon>
        <taxon>Bacillati</taxon>
        <taxon>Chloroflexota</taxon>
        <taxon>Chloroflexia</taxon>
        <taxon>environmental samples</taxon>
    </lineage>
</organism>
<gene>
    <name evidence="2" type="ORF">AVDCRST_MAG93-1815</name>
</gene>
<evidence type="ECO:0000313" key="2">
    <source>
        <dbReference type="EMBL" id="CAA9252286.1"/>
    </source>
</evidence>
<keyword evidence="1" id="KW-0812">Transmembrane</keyword>
<protein>
    <submittedName>
        <fullName evidence="2">Uncharacterized protein</fullName>
    </submittedName>
</protein>
<reference evidence="2" key="1">
    <citation type="submission" date="2020-02" db="EMBL/GenBank/DDBJ databases">
        <authorList>
            <person name="Meier V. D."/>
        </authorList>
    </citation>
    <scope>NUCLEOTIDE SEQUENCE</scope>
    <source>
        <strain evidence="2">AVDCRST_MAG93</strain>
    </source>
</reference>
<proteinExistence type="predicted"/>
<dbReference type="AlphaFoldDB" id="A0A6J4IJY7"/>
<keyword evidence="1" id="KW-1133">Transmembrane helix</keyword>
<dbReference type="EMBL" id="CADCTR010000614">
    <property type="protein sequence ID" value="CAA9252286.1"/>
    <property type="molecule type" value="Genomic_DNA"/>
</dbReference>
<accession>A0A6J4IJY7</accession>